<proteinExistence type="predicted"/>
<accession>A0A4S8LR13</accession>
<reference evidence="2 3" key="1">
    <citation type="journal article" date="2019" name="Nat. Ecol. Evol.">
        <title>Megaphylogeny resolves global patterns of mushroom evolution.</title>
        <authorList>
            <person name="Varga T."/>
            <person name="Krizsan K."/>
            <person name="Foldi C."/>
            <person name="Dima B."/>
            <person name="Sanchez-Garcia M."/>
            <person name="Sanchez-Ramirez S."/>
            <person name="Szollosi G.J."/>
            <person name="Szarkandi J.G."/>
            <person name="Papp V."/>
            <person name="Albert L."/>
            <person name="Andreopoulos W."/>
            <person name="Angelini C."/>
            <person name="Antonin V."/>
            <person name="Barry K.W."/>
            <person name="Bougher N.L."/>
            <person name="Buchanan P."/>
            <person name="Buyck B."/>
            <person name="Bense V."/>
            <person name="Catcheside P."/>
            <person name="Chovatia M."/>
            <person name="Cooper J."/>
            <person name="Damon W."/>
            <person name="Desjardin D."/>
            <person name="Finy P."/>
            <person name="Geml J."/>
            <person name="Haridas S."/>
            <person name="Hughes K."/>
            <person name="Justo A."/>
            <person name="Karasinski D."/>
            <person name="Kautmanova I."/>
            <person name="Kiss B."/>
            <person name="Kocsube S."/>
            <person name="Kotiranta H."/>
            <person name="LaButti K.M."/>
            <person name="Lechner B.E."/>
            <person name="Liimatainen K."/>
            <person name="Lipzen A."/>
            <person name="Lukacs Z."/>
            <person name="Mihaltcheva S."/>
            <person name="Morgado L.N."/>
            <person name="Niskanen T."/>
            <person name="Noordeloos M.E."/>
            <person name="Ohm R.A."/>
            <person name="Ortiz-Santana B."/>
            <person name="Ovrebo C."/>
            <person name="Racz N."/>
            <person name="Riley R."/>
            <person name="Savchenko A."/>
            <person name="Shiryaev A."/>
            <person name="Soop K."/>
            <person name="Spirin V."/>
            <person name="Szebenyi C."/>
            <person name="Tomsovsky M."/>
            <person name="Tulloss R.E."/>
            <person name="Uehling J."/>
            <person name="Grigoriev I.V."/>
            <person name="Vagvolgyi C."/>
            <person name="Papp T."/>
            <person name="Martin F.M."/>
            <person name="Miettinen O."/>
            <person name="Hibbett D.S."/>
            <person name="Nagy L.G."/>
        </authorList>
    </citation>
    <scope>NUCLEOTIDE SEQUENCE [LARGE SCALE GENOMIC DNA]</scope>
    <source>
        <strain evidence="2 3">CBS 962.96</strain>
    </source>
</reference>
<feature type="transmembrane region" description="Helical" evidence="1">
    <location>
        <begin position="65"/>
        <end position="82"/>
    </location>
</feature>
<protein>
    <submittedName>
        <fullName evidence="2">Uncharacterized protein</fullName>
    </submittedName>
</protein>
<evidence type="ECO:0000256" key="1">
    <source>
        <dbReference type="SAM" id="Phobius"/>
    </source>
</evidence>
<keyword evidence="3" id="KW-1185">Reference proteome</keyword>
<evidence type="ECO:0000313" key="3">
    <source>
        <dbReference type="Proteomes" id="UP000297245"/>
    </source>
</evidence>
<gene>
    <name evidence="2" type="ORF">K435DRAFT_801074</name>
</gene>
<evidence type="ECO:0000313" key="2">
    <source>
        <dbReference type="EMBL" id="THU91681.1"/>
    </source>
</evidence>
<dbReference type="Proteomes" id="UP000297245">
    <property type="component" value="Unassembled WGS sequence"/>
</dbReference>
<dbReference type="EMBL" id="ML179300">
    <property type="protein sequence ID" value="THU91681.1"/>
    <property type="molecule type" value="Genomic_DNA"/>
</dbReference>
<name>A0A4S8LR13_DENBC</name>
<organism evidence="2 3">
    <name type="scientific">Dendrothele bispora (strain CBS 962.96)</name>
    <dbReference type="NCBI Taxonomy" id="1314807"/>
    <lineage>
        <taxon>Eukaryota</taxon>
        <taxon>Fungi</taxon>
        <taxon>Dikarya</taxon>
        <taxon>Basidiomycota</taxon>
        <taxon>Agaricomycotina</taxon>
        <taxon>Agaricomycetes</taxon>
        <taxon>Agaricomycetidae</taxon>
        <taxon>Agaricales</taxon>
        <taxon>Agaricales incertae sedis</taxon>
        <taxon>Dendrothele</taxon>
    </lineage>
</organism>
<dbReference type="AlphaFoldDB" id="A0A4S8LR13"/>
<keyword evidence="1" id="KW-1133">Transmembrane helix</keyword>
<dbReference type="OrthoDB" id="2907833at2759"/>
<keyword evidence="1" id="KW-0472">Membrane</keyword>
<sequence length="154" mass="17965">MSQVNLVLGGLPGITLFVFDMTRNHILSSLGVFMGSHTQWWFSTIFIVQWVYAWRLWMISLRRNAWLPSSVAFFAMATYYLASEWPIGVVWVTSGMRLRVIIIRTVECNLWSLFSQILKMVLISVKSDIPVYYWTDRKLTAVRDLNRRPAQAEL</sequence>
<keyword evidence="1" id="KW-0812">Transmembrane</keyword>
<feature type="transmembrane region" description="Helical" evidence="1">
    <location>
        <begin position="40"/>
        <end position="58"/>
    </location>
</feature>